<keyword evidence="6" id="KW-0378">Hydrolase</keyword>
<dbReference type="AlphaFoldDB" id="A0A1W2CBK3"/>
<dbReference type="NCBIfam" id="TIGR00140">
    <property type="entry name" value="hupD"/>
    <property type="match status" value="1"/>
</dbReference>
<name>A0A1W2CBK3_9FIRM</name>
<evidence type="ECO:0000256" key="6">
    <source>
        <dbReference type="ARBA" id="ARBA00022801"/>
    </source>
</evidence>
<keyword evidence="4 7" id="KW-0479">Metal-binding</keyword>
<dbReference type="Proteomes" id="UP000192738">
    <property type="component" value="Unassembled WGS sequence"/>
</dbReference>
<evidence type="ECO:0000313" key="9">
    <source>
        <dbReference type="Proteomes" id="UP000192738"/>
    </source>
</evidence>
<dbReference type="PANTHER" id="PTHR30302:SF1">
    <property type="entry name" value="HYDROGENASE 2 MATURATION PROTEASE"/>
    <property type="match status" value="1"/>
</dbReference>
<comment type="similarity">
    <text evidence="1">Belongs to the peptidase A31 family.</text>
</comment>
<dbReference type="EMBL" id="FWXI01000010">
    <property type="protein sequence ID" value="SMC82364.1"/>
    <property type="molecule type" value="Genomic_DNA"/>
</dbReference>
<evidence type="ECO:0000256" key="5">
    <source>
        <dbReference type="ARBA" id="ARBA00022750"/>
    </source>
</evidence>
<dbReference type="SUPFAM" id="SSF53163">
    <property type="entry name" value="HybD-like"/>
    <property type="match status" value="1"/>
</dbReference>
<evidence type="ECO:0000256" key="7">
    <source>
        <dbReference type="PIRSR" id="PIRSR604419-1"/>
    </source>
</evidence>
<dbReference type="PRINTS" id="PR00446">
    <property type="entry name" value="HYDRGNUPTAKE"/>
</dbReference>
<evidence type="ECO:0000256" key="1">
    <source>
        <dbReference type="ARBA" id="ARBA00006814"/>
    </source>
</evidence>
<dbReference type="OrthoDB" id="9794619at2"/>
<evidence type="ECO:0000313" key="8">
    <source>
        <dbReference type="EMBL" id="SMC82364.1"/>
    </source>
</evidence>
<feature type="binding site" evidence="7">
    <location>
        <position position="17"/>
    </location>
    <ligand>
        <name>Ni(2+)</name>
        <dbReference type="ChEBI" id="CHEBI:49786"/>
    </ligand>
</feature>
<dbReference type="InterPro" id="IPR004419">
    <property type="entry name" value="Pept_A31_hyd_express"/>
</dbReference>
<keyword evidence="9" id="KW-1185">Reference proteome</keyword>
<dbReference type="GO" id="GO:0016485">
    <property type="term" value="P:protein processing"/>
    <property type="evidence" value="ECO:0007669"/>
    <property type="project" value="InterPro"/>
</dbReference>
<dbReference type="FunFam" id="3.40.50.1450:FF:000002">
    <property type="entry name" value="Hydrogenase 1 maturation protease"/>
    <property type="match status" value="1"/>
</dbReference>
<organism evidence="8 9">
    <name type="scientific">Sporomusa malonica</name>
    <dbReference type="NCBI Taxonomy" id="112901"/>
    <lineage>
        <taxon>Bacteria</taxon>
        <taxon>Bacillati</taxon>
        <taxon>Bacillota</taxon>
        <taxon>Negativicutes</taxon>
        <taxon>Selenomonadales</taxon>
        <taxon>Sporomusaceae</taxon>
        <taxon>Sporomusa</taxon>
    </lineage>
</organism>
<dbReference type="Gene3D" id="3.40.50.1450">
    <property type="entry name" value="HybD-like"/>
    <property type="match status" value="1"/>
</dbReference>
<dbReference type="InterPro" id="IPR000671">
    <property type="entry name" value="Peptidase_A31"/>
</dbReference>
<evidence type="ECO:0000256" key="2">
    <source>
        <dbReference type="ARBA" id="ARBA00022596"/>
    </source>
</evidence>
<dbReference type="NCBIfam" id="TIGR00072">
    <property type="entry name" value="hydrog_prot"/>
    <property type="match status" value="1"/>
</dbReference>
<accession>A0A1W2CBK3</accession>
<evidence type="ECO:0000256" key="3">
    <source>
        <dbReference type="ARBA" id="ARBA00022670"/>
    </source>
</evidence>
<dbReference type="GO" id="GO:0008047">
    <property type="term" value="F:enzyme activator activity"/>
    <property type="evidence" value="ECO:0007669"/>
    <property type="project" value="InterPro"/>
</dbReference>
<feature type="binding site" evidence="7">
    <location>
        <position position="63"/>
    </location>
    <ligand>
        <name>Ni(2+)</name>
        <dbReference type="ChEBI" id="CHEBI:49786"/>
    </ligand>
</feature>
<dbReference type="CDD" id="cd06062">
    <property type="entry name" value="H2MP_MemB-H2up"/>
    <property type="match status" value="1"/>
</dbReference>
<dbReference type="RefSeq" id="WP_084576107.1">
    <property type="nucleotide sequence ID" value="NZ_CP155572.1"/>
</dbReference>
<dbReference type="STRING" id="112901.SAMN04488500_11033"/>
<proteinExistence type="inferred from homology"/>
<keyword evidence="3 8" id="KW-0645">Protease</keyword>
<dbReference type="PANTHER" id="PTHR30302">
    <property type="entry name" value="HYDROGENASE 1 MATURATION PROTEASE"/>
    <property type="match status" value="1"/>
</dbReference>
<dbReference type="Pfam" id="PF01750">
    <property type="entry name" value="HycI"/>
    <property type="match status" value="1"/>
</dbReference>
<keyword evidence="5" id="KW-0064">Aspartyl protease</keyword>
<dbReference type="InterPro" id="IPR023430">
    <property type="entry name" value="Pept_HybD-like_dom_sf"/>
</dbReference>
<keyword evidence="2 7" id="KW-0533">Nickel</keyword>
<reference evidence="8 9" key="1">
    <citation type="submission" date="2017-04" db="EMBL/GenBank/DDBJ databases">
        <authorList>
            <person name="Afonso C.L."/>
            <person name="Miller P.J."/>
            <person name="Scott M.A."/>
            <person name="Spackman E."/>
            <person name="Goraichik I."/>
            <person name="Dimitrov K.M."/>
            <person name="Suarez D.L."/>
            <person name="Swayne D.E."/>
        </authorList>
    </citation>
    <scope>NUCLEOTIDE SEQUENCE [LARGE SCALE GENOMIC DNA]</scope>
    <source>
        <strain evidence="8 9">DSM 5090</strain>
    </source>
</reference>
<sequence length="160" mass="17465">MEKIIVLGVGNILMQDEGFGVRVVEELTRRYAFPDNVQVLDGGTLGMELLRFIAGADRLLIIDAVNGGCAPGEFYQFANEEVKAYFRDKVSMHELGIQDVLAALELIEEPVKEVVVLGIQPAVIDVGLELSEIVQPGVDKAAAKTIEVLRSWGINCLTHT</sequence>
<feature type="binding site" evidence="7">
    <location>
        <position position="93"/>
    </location>
    <ligand>
        <name>Ni(2+)</name>
        <dbReference type="ChEBI" id="CHEBI:49786"/>
    </ligand>
</feature>
<gene>
    <name evidence="8" type="ORF">SAMN04488500_11033</name>
</gene>
<protein>
    <submittedName>
        <fullName evidence="8">Hydrogenase maturation protease</fullName>
    </submittedName>
</protein>
<dbReference type="GO" id="GO:0046872">
    <property type="term" value="F:metal ion binding"/>
    <property type="evidence" value="ECO:0007669"/>
    <property type="project" value="UniProtKB-KW"/>
</dbReference>
<evidence type="ECO:0000256" key="4">
    <source>
        <dbReference type="ARBA" id="ARBA00022723"/>
    </source>
</evidence>
<dbReference type="GO" id="GO:0004190">
    <property type="term" value="F:aspartic-type endopeptidase activity"/>
    <property type="evidence" value="ECO:0007669"/>
    <property type="project" value="UniProtKB-KW"/>
</dbReference>